<dbReference type="AlphaFoldDB" id="A0AAV7LPN6"/>
<evidence type="ECO:0000313" key="1">
    <source>
        <dbReference type="EMBL" id="KAJ1090868.1"/>
    </source>
</evidence>
<name>A0AAV7LPN6_PLEWA</name>
<sequence length="158" mass="17949">MECQGAKRRTLGQLEADIADLESRFEGGREDAVLRSLQSTLVEFQETAQNEVTHIGNYAVAWVYGQGERPGAALTALLHPKREDDVILQVKYDTGQVLRGTEEVVERFCSYYADLYRSRLQFDEAAVIDYLAHIVMPWLSNDQRECLIALLEPVEISR</sequence>
<protein>
    <submittedName>
        <fullName evidence="1">Uncharacterized protein</fullName>
    </submittedName>
</protein>
<proteinExistence type="predicted"/>
<gene>
    <name evidence="1" type="ORF">NDU88_003996</name>
</gene>
<dbReference type="Proteomes" id="UP001066276">
    <property type="component" value="Chromosome 11"/>
</dbReference>
<organism evidence="1 2">
    <name type="scientific">Pleurodeles waltl</name>
    <name type="common">Iberian ribbed newt</name>
    <dbReference type="NCBI Taxonomy" id="8319"/>
    <lineage>
        <taxon>Eukaryota</taxon>
        <taxon>Metazoa</taxon>
        <taxon>Chordata</taxon>
        <taxon>Craniata</taxon>
        <taxon>Vertebrata</taxon>
        <taxon>Euteleostomi</taxon>
        <taxon>Amphibia</taxon>
        <taxon>Batrachia</taxon>
        <taxon>Caudata</taxon>
        <taxon>Salamandroidea</taxon>
        <taxon>Salamandridae</taxon>
        <taxon>Pleurodelinae</taxon>
        <taxon>Pleurodeles</taxon>
    </lineage>
</organism>
<dbReference type="EMBL" id="JANPWB010000015">
    <property type="protein sequence ID" value="KAJ1090868.1"/>
    <property type="molecule type" value="Genomic_DNA"/>
</dbReference>
<comment type="caution">
    <text evidence="1">The sequence shown here is derived from an EMBL/GenBank/DDBJ whole genome shotgun (WGS) entry which is preliminary data.</text>
</comment>
<accession>A0AAV7LPN6</accession>
<keyword evidence="2" id="KW-1185">Reference proteome</keyword>
<reference evidence="1" key="1">
    <citation type="journal article" date="2022" name="bioRxiv">
        <title>Sequencing and chromosome-scale assembly of the giantPleurodeles waltlgenome.</title>
        <authorList>
            <person name="Brown T."/>
            <person name="Elewa A."/>
            <person name="Iarovenko S."/>
            <person name="Subramanian E."/>
            <person name="Araus A.J."/>
            <person name="Petzold A."/>
            <person name="Susuki M."/>
            <person name="Suzuki K.-i.T."/>
            <person name="Hayashi T."/>
            <person name="Toyoda A."/>
            <person name="Oliveira C."/>
            <person name="Osipova E."/>
            <person name="Leigh N.D."/>
            <person name="Simon A."/>
            <person name="Yun M.H."/>
        </authorList>
    </citation>
    <scope>NUCLEOTIDE SEQUENCE</scope>
    <source>
        <strain evidence="1">20211129_DDA</strain>
        <tissue evidence="1">Liver</tissue>
    </source>
</reference>
<evidence type="ECO:0000313" key="2">
    <source>
        <dbReference type="Proteomes" id="UP001066276"/>
    </source>
</evidence>